<dbReference type="KEGG" id="upi:EJG51_000445"/>
<dbReference type="Proteomes" id="UP000274350">
    <property type="component" value="Chromosome"/>
</dbReference>
<reference evidence="1 2" key="1">
    <citation type="journal article" date="2019" name="Int. J. Syst. Evol. Microbiol.">
        <title>Undibacterium piscinae sp. nov., isolated from Korean shiner intestine.</title>
        <authorList>
            <person name="Lee S.Y."/>
            <person name="Kang W."/>
            <person name="Kim P.S."/>
            <person name="Kim H.S."/>
            <person name="Sung H."/>
            <person name="Shin N.R."/>
            <person name="Whon T.W."/>
            <person name="Yun J.H."/>
            <person name="Lee J.Y."/>
            <person name="Lee J.Y."/>
            <person name="Jung M.J."/>
            <person name="Jeong Y.S."/>
            <person name="Tak E.J."/>
            <person name="Han J.E."/>
            <person name="Hyun D.W."/>
            <person name="Kang M.S."/>
            <person name="Lee K.E."/>
            <person name="Lee B.H."/>
            <person name="Bae J.W."/>
        </authorList>
    </citation>
    <scope>NUCLEOTIDE SEQUENCE [LARGE SCALE GENOMIC DNA]</scope>
    <source>
        <strain evidence="1 2">S11R28</strain>
    </source>
</reference>
<dbReference type="EMBL" id="CP051152">
    <property type="protein sequence ID" value="QJQ04566.1"/>
    <property type="molecule type" value="Genomic_DNA"/>
</dbReference>
<proteinExistence type="predicted"/>
<gene>
    <name evidence="1" type="ORF">EJG51_000445</name>
</gene>
<keyword evidence="2" id="KW-1185">Reference proteome</keyword>
<organism evidence="1 2">
    <name type="scientific">Undibacterium piscinae</name>
    <dbReference type="NCBI Taxonomy" id="2495591"/>
    <lineage>
        <taxon>Bacteria</taxon>
        <taxon>Pseudomonadati</taxon>
        <taxon>Pseudomonadota</taxon>
        <taxon>Betaproteobacteria</taxon>
        <taxon>Burkholderiales</taxon>
        <taxon>Oxalobacteraceae</taxon>
        <taxon>Undibacterium</taxon>
    </lineage>
</organism>
<dbReference type="AlphaFoldDB" id="A0A6M3ZZL0"/>
<protein>
    <submittedName>
        <fullName evidence="1">Uncharacterized protein</fullName>
    </submittedName>
</protein>
<name>A0A6M3ZZL0_9BURK</name>
<sequence>MNMQANFHAKASFHGIQCCSKADQPSAKTADTGHATPHLHERARKNITIFQEKANKWLLFSESSDRIANFA</sequence>
<evidence type="ECO:0000313" key="1">
    <source>
        <dbReference type="EMBL" id="QJQ04566.1"/>
    </source>
</evidence>
<evidence type="ECO:0000313" key="2">
    <source>
        <dbReference type="Proteomes" id="UP000274350"/>
    </source>
</evidence>
<accession>A0A6M3ZZL0</accession>